<evidence type="ECO:0000259" key="8">
    <source>
        <dbReference type="Pfam" id="PF04613"/>
    </source>
</evidence>
<evidence type="ECO:0000256" key="7">
    <source>
        <dbReference type="HAMAP-Rule" id="MF_00523"/>
    </source>
</evidence>
<keyword evidence="5 7" id="KW-0443">Lipid metabolism</keyword>
<evidence type="ECO:0000256" key="1">
    <source>
        <dbReference type="ARBA" id="ARBA00022516"/>
    </source>
</evidence>
<dbReference type="HAMAP" id="MF_00523">
    <property type="entry name" value="LpxD"/>
    <property type="match status" value="1"/>
</dbReference>
<dbReference type="PANTHER" id="PTHR43378">
    <property type="entry name" value="UDP-3-O-ACYLGLUCOSAMINE N-ACYLTRANSFERASE"/>
    <property type="match status" value="1"/>
</dbReference>
<evidence type="ECO:0000256" key="2">
    <source>
        <dbReference type="ARBA" id="ARBA00022556"/>
    </source>
</evidence>
<gene>
    <name evidence="7 10" type="primary">lpxD</name>
    <name evidence="10" type="ORF">MOX91_04445</name>
</gene>
<keyword evidence="1 7" id="KW-0444">Lipid biosynthesis</keyword>
<keyword evidence="6 7" id="KW-0012">Acyltransferase</keyword>
<keyword evidence="11" id="KW-1185">Reference proteome</keyword>
<comment type="caution">
    <text evidence="10">The sequence shown here is derived from an EMBL/GenBank/DDBJ whole genome shotgun (WGS) entry which is preliminary data.</text>
</comment>
<comment type="similarity">
    <text evidence="7">Belongs to the transferase hexapeptide repeat family. LpxD subfamily.</text>
</comment>
<keyword evidence="2 7" id="KW-0441">Lipid A biosynthesis</keyword>
<dbReference type="Gene3D" id="3.40.1390.10">
    <property type="entry name" value="MurE/MurF, N-terminal domain"/>
    <property type="match status" value="1"/>
</dbReference>
<dbReference type="Proteomes" id="UP001275932">
    <property type="component" value="Unassembled WGS sequence"/>
</dbReference>
<dbReference type="PROSITE" id="PS00101">
    <property type="entry name" value="HEXAPEP_TRANSFERASES"/>
    <property type="match status" value="1"/>
</dbReference>
<dbReference type="InterPro" id="IPR001451">
    <property type="entry name" value="Hexapep"/>
</dbReference>
<dbReference type="RefSeq" id="WP_370396877.1">
    <property type="nucleotide sequence ID" value="NZ_JALBUT010000004.1"/>
</dbReference>
<proteinExistence type="inferred from homology"/>
<reference evidence="10 11" key="1">
    <citation type="submission" date="2022-03" db="EMBL/GenBank/DDBJ databases">
        <title>Novel taxa within the pig intestine.</title>
        <authorList>
            <person name="Wylensek D."/>
            <person name="Bishof K."/>
            <person name="Afrizal A."/>
            <person name="Clavel T."/>
        </authorList>
    </citation>
    <scope>NUCLEOTIDE SEQUENCE [LARGE SCALE GENOMIC DNA]</scope>
    <source>
        <strain evidence="10 11">CLA-KB-P66</strain>
    </source>
</reference>
<dbReference type="Pfam" id="PF25087">
    <property type="entry name" value="GMPPB_C"/>
    <property type="match status" value="1"/>
</dbReference>
<comment type="subunit">
    <text evidence="7">Homotrimer.</text>
</comment>
<dbReference type="Pfam" id="PF00132">
    <property type="entry name" value="Hexapep"/>
    <property type="match status" value="1"/>
</dbReference>
<dbReference type="SUPFAM" id="SSF51161">
    <property type="entry name" value="Trimeric LpxA-like enzymes"/>
    <property type="match status" value="1"/>
</dbReference>
<dbReference type="InterPro" id="IPR018357">
    <property type="entry name" value="Hexapep_transf_CS"/>
</dbReference>
<dbReference type="NCBIfam" id="TIGR01853">
    <property type="entry name" value="lipid_A_lpxD"/>
    <property type="match status" value="1"/>
</dbReference>
<dbReference type="EC" id="2.3.1.191" evidence="7"/>
<evidence type="ECO:0000259" key="9">
    <source>
        <dbReference type="Pfam" id="PF25087"/>
    </source>
</evidence>
<keyword evidence="4 7" id="KW-0677">Repeat</keyword>
<organism evidence="10 11">
    <name type="scientific">Intestinicryptomonas porci</name>
    <dbReference type="NCBI Taxonomy" id="2926320"/>
    <lineage>
        <taxon>Bacteria</taxon>
        <taxon>Pseudomonadati</taxon>
        <taxon>Verrucomicrobiota</taxon>
        <taxon>Opitutia</taxon>
        <taxon>Opitutales</taxon>
        <taxon>Intestinicryptomonaceae</taxon>
        <taxon>Intestinicryptomonas</taxon>
    </lineage>
</organism>
<feature type="domain" description="UDP-3-O-[3-hydroxymyristoyl] glucosamine N-acyltransferase non-repeat region" evidence="8">
    <location>
        <begin position="25"/>
        <end position="91"/>
    </location>
</feature>
<protein>
    <recommendedName>
        <fullName evidence="7">UDP-3-O-acylglucosamine N-acyltransferase</fullName>
        <ecNumber evidence="7">2.3.1.191</ecNumber>
    </recommendedName>
</protein>
<keyword evidence="3 7" id="KW-0808">Transferase</keyword>
<dbReference type="InterPro" id="IPR020573">
    <property type="entry name" value="UDP_GlcNAc_AcTrfase_non-rep"/>
</dbReference>
<name>A0ABU4WFU8_9BACT</name>
<dbReference type="NCBIfam" id="NF002060">
    <property type="entry name" value="PRK00892.1"/>
    <property type="match status" value="1"/>
</dbReference>
<evidence type="ECO:0000256" key="6">
    <source>
        <dbReference type="ARBA" id="ARBA00023315"/>
    </source>
</evidence>
<dbReference type="Gene3D" id="2.160.10.10">
    <property type="entry name" value="Hexapeptide repeat proteins"/>
    <property type="match status" value="1"/>
</dbReference>
<comment type="catalytic activity">
    <reaction evidence="7">
        <text>a UDP-3-O-[(3R)-3-hydroxyacyl]-alpha-D-glucosamine + a (3R)-hydroxyacyl-[ACP] = a UDP-2-N,3-O-bis[(3R)-3-hydroxyacyl]-alpha-D-glucosamine + holo-[ACP] + H(+)</text>
        <dbReference type="Rhea" id="RHEA:53836"/>
        <dbReference type="Rhea" id="RHEA-COMP:9685"/>
        <dbReference type="Rhea" id="RHEA-COMP:9945"/>
        <dbReference type="ChEBI" id="CHEBI:15378"/>
        <dbReference type="ChEBI" id="CHEBI:64479"/>
        <dbReference type="ChEBI" id="CHEBI:78827"/>
        <dbReference type="ChEBI" id="CHEBI:137740"/>
        <dbReference type="ChEBI" id="CHEBI:137748"/>
        <dbReference type="EC" id="2.3.1.191"/>
    </reaction>
</comment>
<evidence type="ECO:0000256" key="5">
    <source>
        <dbReference type="ARBA" id="ARBA00023098"/>
    </source>
</evidence>
<evidence type="ECO:0000256" key="4">
    <source>
        <dbReference type="ARBA" id="ARBA00022737"/>
    </source>
</evidence>
<accession>A0ABU4WFU8</accession>
<feature type="active site" description="Proton acceptor" evidence="7">
    <location>
        <position position="244"/>
    </location>
</feature>
<evidence type="ECO:0000313" key="10">
    <source>
        <dbReference type="EMBL" id="MDX8415429.1"/>
    </source>
</evidence>
<dbReference type="InterPro" id="IPR056729">
    <property type="entry name" value="GMPPB_C"/>
</dbReference>
<feature type="domain" description="Mannose-1-phosphate guanyltransferase C-terminal" evidence="9">
    <location>
        <begin position="106"/>
        <end position="186"/>
    </location>
</feature>
<evidence type="ECO:0000313" key="11">
    <source>
        <dbReference type="Proteomes" id="UP001275932"/>
    </source>
</evidence>
<dbReference type="PANTHER" id="PTHR43378:SF2">
    <property type="entry name" value="UDP-3-O-ACYLGLUCOSAMINE N-ACYLTRANSFERASE 1, MITOCHONDRIAL-RELATED"/>
    <property type="match status" value="1"/>
</dbReference>
<dbReference type="EMBL" id="JALBUT010000004">
    <property type="protein sequence ID" value="MDX8415429.1"/>
    <property type="molecule type" value="Genomic_DNA"/>
</dbReference>
<sequence length="350" mass="37388">MKEYKIQDLLQIFSNPEVKGDTSKTLSGIAGLSEAKPSDLSFLGNKKYAHEVEKSQAGAILLPRAYKGGVSENTTAIFVDDPSIELAKICALIEAVLWQKPKAGIHPSAVIDPSAKIAKTAIIGPNVVVSANAKIGEGARIQANNYIGVSAVIGDDAWIMPNAVIMDYCEVGKRSRVQPGAVIGSDGYGYAYQDGKHIRIPQVGKVVLEDDVDIGANTTIDRARFDKTVVGEGTKIDNLVQIAHNVRIGKGCLIVSQTGISGSTKLGNFCILGGQVGVVGHIELGDGAKVGAQSGINHDLKPNEYVRGTPAYPFMTAHKLDILKEKLPDLFKRLQEVEKTIGIEKKTFSK</sequence>
<comment type="function">
    <text evidence="7">Catalyzes the N-acylation of UDP-3-O-acylglucosamine using 3-hydroxyacyl-ACP as the acyl donor. Is involved in the biosynthesis of lipid A, a phosphorylated glycolipid that anchors the lipopolysaccharide to the outer membrane of the cell.</text>
</comment>
<dbReference type="CDD" id="cd03352">
    <property type="entry name" value="LbH_LpxD"/>
    <property type="match status" value="1"/>
</dbReference>
<dbReference type="Pfam" id="PF04613">
    <property type="entry name" value="LpxD"/>
    <property type="match status" value="1"/>
</dbReference>
<dbReference type="InterPro" id="IPR007691">
    <property type="entry name" value="LpxD"/>
</dbReference>
<dbReference type="GO" id="GO:0103118">
    <property type="term" value="F:UDP-3-O-[(3R)-3-hydroxyacyl]-glucosamine N-acyltransferase activity"/>
    <property type="evidence" value="ECO:0007669"/>
    <property type="project" value="UniProtKB-EC"/>
</dbReference>
<dbReference type="InterPro" id="IPR011004">
    <property type="entry name" value="Trimer_LpxA-like_sf"/>
</dbReference>
<evidence type="ECO:0000256" key="3">
    <source>
        <dbReference type="ARBA" id="ARBA00022679"/>
    </source>
</evidence>
<comment type="pathway">
    <text evidence="7">Bacterial outer membrane biogenesis; LPS lipid A biosynthesis.</text>
</comment>